<comment type="similarity">
    <text evidence="5 7">Belongs to the NusG family.</text>
</comment>
<dbReference type="CDD" id="cd06091">
    <property type="entry name" value="KOW_NusG"/>
    <property type="match status" value="1"/>
</dbReference>
<dbReference type="Pfam" id="PF02357">
    <property type="entry name" value="NusG"/>
    <property type="match status" value="1"/>
</dbReference>
<dbReference type="InterPro" id="IPR015869">
    <property type="entry name" value="Transcrpt_antiterm_NusG_bac_CS"/>
</dbReference>
<dbReference type="SMART" id="SM00738">
    <property type="entry name" value="NGN"/>
    <property type="match status" value="1"/>
</dbReference>
<dbReference type="InterPro" id="IPR001062">
    <property type="entry name" value="Transcrpt_antiterm_NusG"/>
</dbReference>
<evidence type="ECO:0000256" key="1">
    <source>
        <dbReference type="ARBA" id="ARBA00022472"/>
    </source>
</evidence>
<gene>
    <name evidence="5" type="primary">nusG</name>
    <name evidence="10" type="ORF">A3A70_00820</name>
</gene>
<dbReference type="HAMAP" id="MF_00948">
    <property type="entry name" value="NusG"/>
    <property type="match status" value="1"/>
</dbReference>
<dbReference type="InterPro" id="IPR006645">
    <property type="entry name" value="NGN-like_dom"/>
</dbReference>
<dbReference type="PANTHER" id="PTHR30265">
    <property type="entry name" value="RHO-INTERACTING TRANSCRIPTION TERMINATION FACTOR NUSG"/>
    <property type="match status" value="1"/>
</dbReference>
<dbReference type="GO" id="GO:0006353">
    <property type="term" value="P:DNA-templated transcription termination"/>
    <property type="evidence" value="ECO:0007669"/>
    <property type="project" value="UniProtKB-UniRule"/>
</dbReference>
<keyword evidence="1 5" id="KW-0806">Transcription termination</keyword>
<sequence>MAIPVDNQFKWYCVHTYSGHEKKVQTLMHERLEAMKAKEKVTEVFIPTREKVVIDNGKKRTVEERIFPGYVLVRMQLSDETYHIVRGTLGVTGFVGPMGKPTALTDQEAEGIIRYSELTAPKLEVSVKAGDNVRIIDGPFSDMDGKVDSVDDDKGKLTVLVNIFGRETPVELDFLQVTEI</sequence>
<evidence type="ECO:0000256" key="3">
    <source>
        <dbReference type="ARBA" id="ARBA00023015"/>
    </source>
</evidence>
<protein>
    <recommendedName>
        <fullName evidence="5 6">Transcription termination/antitermination protein NusG</fullName>
    </recommendedName>
</protein>
<evidence type="ECO:0000256" key="2">
    <source>
        <dbReference type="ARBA" id="ARBA00022814"/>
    </source>
</evidence>
<proteinExistence type="inferred from homology"/>
<evidence type="ECO:0000256" key="4">
    <source>
        <dbReference type="ARBA" id="ARBA00023163"/>
    </source>
</evidence>
<comment type="function">
    <text evidence="5 7">Participates in transcription elongation, termination and antitermination.</text>
</comment>
<evidence type="ECO:0000313" key="10">
    <source>
        <dbReference type="EMBL" id="OGC59220.1"/>
    </source>
</evidence>
<dbReference type="AlphaFoldDB" id="A0A1F4VQ95"/>
<dbReference type="PRINTS" id="PR00338">
    <property type="entry name" value="NUSGTNSCPFCT"/>
</dbReference>
<dbReference type="SUPFAM" id="SSF50104">
    <property type="entry name" value="Translation proteins SH3-like domain"/>
    <property type="match status" value="1"/>
</dbReference>
<dbReference type="STRING" id="1802627.A3A70_00820"/>
<dbReference type="Gene3D" id="3.30.70.940">
    <property type="entry name" value="NusG, N-terminal domain"/>
    <property type="match status" value="1"/>
</dbReference>
<dbReference type="InterPro" id="IPR008991">
    <property type="entry name" value="Translation_prot_SH3-like_sf"/>
</dbReference>
<feature type="domain" description="NusG-like N-terminal" evidence="8">
    <location>
        <begin position="8"/>
        <end position="116"/>
    </location>
</feature>
<dbReference type="InterPro" id="IPR036735">
    <property type="entry name" value="NGN_dom_sf"/>
</dbReference>
<dbReference type="EMBL" id="MEVK01000020">
    <property type="protein sequence ID" value="OGC59220.1"/>
    <property type="molecule type" value="Genomic_DNA"/>
</dbReference>
<dbReference type="GO" id="GO:0005829">
    <property type="term" value="C:cytosol"/>
    <property type="evidence" value="ECO:0007669"/>
    <property type="project" value="TreeGrafter"/>
</dbReference>
<dbReference type="GO" id="GO:0031564">
    <property type="term" value="P:transcription antitermination"/>
    <property type="evidence" value="ECO:0007669"/>
    <property type="project" value="UniProtKB-UniRule"/>
</dbReference>
<dbReference type="InterPro" id="IPR014722">
    <property type="entry name" value="Rib_uL2_dom2"/>
</dbReference>
<dbReference type="Pfam" id="PF00467">
    <property type="entry name" value="KOW"/>
    <property type="match status" value="1"/>
</dbReference>
<dbReference type="Gene3D" id="2.30.30.30">
    <property type="match status" value="1"/>
</dbReference>
<feature type="domain" description="KOW" evidence="9">
    <location>
        <begin position="126"/>
        <end position="153"/>
    </location>
</feature>
<keyword evidence="4 5" id="KW-0804">Transcription</keyword>
<comment type="caution">
    <text evidence="10">The sequence shown here is derived from an EMBL/GenBank/DDBJ whole genome shotgun (WGS) entry which is preliminary data.</text>
</comment>
<keyword evidence="3 5" id="KW-0805">Transcription regulation</keyword>
<dbReference type="CDD" id="cd09891">
    <property type="entry name" value="NGN_Bact_1"/>
    <property type="match status" value="1"/>
</dbReference>
<name>A0A1F4VQ95_UNCKA</name>
<dbReference type="PANTHER" id="PTHR30265:SF2">
    <property type="entry name" value="TRANSCRIPTION TERMINATION_ANTITERMINATION PROTEIN NUSG"/>
    <property type="match status" value="1"/>
</dbReference>
<evidence type="ECO:0000259" key="9">
    <source>
        <dbReference type="SMART" id="SM00739"/>
    </source>
</evidence>
<keyword evidence="2 5" id="KW-0889">Transcription antitermination</keyword>
<evidence type="ECO:0000256" key="7">
    <source>
        <dbReference type="RuleBase" id="RU000538"/>
    </source>
</evidence>
<evidence type="ECO:0000256" key="6">
    <source>
        <dbReference type="NCBIfam" id="TIGR00922"/>
    </source>
</evidence>
<dbReference type="SUPFAM" id="SSF82679">
    <property type="entry name" value="N-utilization substance G protein NusG, N-terminal domain"/>
    <property type="match status" value="1"/>
</dbReference>
<organism evidence="10 11">
    <name type="scientific">candidate division WWE3 bacterium RIFCSPLOWO2_01_FULL_42_11</name>
    <dbReference type="NCBI Taxonomy" id="1802627"/>
    <lineage>
        <taxon>Bacteria</taxon>
        <taxon>Katanobacteria</taxon>
    </lineage>
</organism>
<evidence type="ECO:0000313" key="11">
    <source>
        <dbReference type="Proteomes" id="UP000178964"/>
    </source>
</evidence>
<dbReference type="Proteomes" id="UP000178964">
    <property type="component" value="Unassembled WGS sequence"/>
</dbReference>
<dbReference type="SMART" id="SM00739">
    <property type="entry name" value="KOW"/>
    <property type="match status" value="1"/>
</dbReference>
<dbReference type="InterPro" id="IPR043425">
    <property type="entry name" value="NusG-like"/>
</dbReference>
<accession>A0A1F4VQ95</accession>
<dbReference type="FunFam" id="2.30.30.30:FF:000002">
    <property type="entry name" value="Transcription termination/antitermination factor NusG"/>
    <property type="match status" value="1"/>
</dbReference>
<reference evidence="10 11" key="1">
    <citation type="journal article" date="2016" name="Nat. Commun.">
        <title>Thousands of microbial genomes shed light on interconnected biogeochemical processes in an aquifer system.</title>
        <authorList>
            <person name="Anantharaman K."/>
            <person name="Brown C.T."/>
            <person name="Hug L.A."/>
            <person name="Sharon I."/>
            <person name="Castelle C.J."/>
            <person name="Probst A.J."/>
            <person name="Thomas B.C."/>
            <person name="Singh A."/>
            <person name="Wilkins M.J."/>
            <person name="Karaoz U."/>
            <person name="Brodie E.L."/>
            <person name="Williams K.H."/>
            <person name="Hubbard S.S."/>
            <person name="Banfield J.F."/>
        </authorList>
    </citation>
    <scope>NUCLEOTIDE SEQUENCE [LARGE SCALE GENOMIC DNA]</scope>
</reference>
<dbReference type="PROSITE" id="PS01014">
    <property type="entry name" value="NUSG"/>
    <property type="match status" value="1"/>
</dbReference>
<dbReference type="GO" id="GO:0032784">
    <property type="term" value="P:regulation of DNA-templated transcription elongation"/>
    <property type="evidence" value="ECO:0007669"/>
    <property type="project" value="InterPro"/>
</dbReference>
<dbReference type="InterPro" id="IPR047050">
    <property type="entry name" value="NGN"/>
</dbReference>
<evidence type="ECO:0000259" key="8">
    <source>
        <dbReference type="SMART" id="SM00738"/>
    </source>
</evidence>
<dbReference type="GO" id="GO:0006354">
    <property type="term" value="P:DNA-templated transcription elongation"/>
    <property type="evidence" value="ECO:0007669"/>
    <property type="project" value="UniProtKB-UniRule"/>
</dbReference>
<evidence type="ECO:0000256" key="5">
    <source>
        <dbReference type="HAMAP-Rule" id="MF_00948"/>
    </source>
</evidence>
<dbReference type="NCBIfam" id="TIGR00922">
    <property type="entry name" value="nusG"/>
    <property type="match status" value="1"/>
</dbReference>
<dbReference type="InterPro" id="IPR005824">
    <property type="entry name" value="KOW"/>
</dbReference>